<accession>A0A7J6K1W0</accession>
<organism evidence="2 3">
    <name type="scientific">Toxoplasma gondii</name>
    <dbReference type="NCBI Taxonomy" id="5811"/>
    <lineage>
        <taxon>Eukaryota</taxon>
        <taxon>Sar</taxon>
        <taxon>Alveolata</taxon>
        <taxon>Apicomplexa</taxon>
        <taxon>Conoidasida</taxon>
        <taxon>Coccidia</taxon>
        <taxon>Eucoccidiorida</taxon>
        <taxon>Eimeriorina</taxon>
        <taxon>Sarcocystidae</taxon>
        <taxon>Toxoplasma</taxon>
    </lineage>
</organism>
<evidence type="ECO:0000256" key="1">
    <source>
        <dbReference type="SAM" id="MobiDB-lite"/>
    </source>
</evidence>
<feature type="region of interest" description="Disordered" evidence="1">
    <location>
        <begin position="1"/>
        <end position="21"/>
    </location>
</feature>
<keyword evidence="3" id="KW-1185">Reference proteome</keyword>
<sequence length="80" mass="8656">MVALSLSHAEEPTPTVGRPRKECAGGGVSGVSLLLCPVILRVTRGFRGSRERGWASWRSESIAEAFRDVFSCFKASFVAN</sequence>
<evidence type="ECO:0000313" key="2">
    <source>
        <dbReference type="EMBL" id="KAF4641168.1"/>
    </source>
</evidence>
<dbReference type="AlphaFoldDB" id="A0A7J6K1W0"/>
<evidence type="ECO:0000313" key="3">
    <source>
        <dbReference type="Proteomes" id="UP000557509"/>
    </source>
</evidence>
<gene>
    <name evidence="2" type="ORF">TGRH88_069780</name>
</gene>
<protein>
    <submittedName>
        <fullName evidence="2">Uncharacterized protein</fullName>
    </submittedName>
</protein>
<dbReference type="EMBL" id="JAAUHK010000194">
    <property type="protein sequence ID" value="KAF4641168.1"/>
    <property type="molecule type" value="Genomic_DNA"/>
</dbReference>
<reference evidence="2 3" key="1">
    <citation type="submission" date="2020-03" db="EMBL/GenBank/DDBJ databases">
        <title>Genome sequence of Toxoplasma gondii RH-88 strain.</title>
        <authorList>
            <person name="Lorenzi H.A."/>
            <person name="Venepally P."/>
            <person name="Rozenberg A."/>
            <person name="Sibley D."/>
        </authorList>
    </citation>
    <scope>NUCLEOTIDE SEQUENCE [LARGE SCALE GENOMIC DNA]</scope>
    <source>
        <strain evidence="2 3">RH-88</strain>
    </source>
</reference>
<dbReference type="Proteomes" id="UP000557509">
    <property type="component" value="Unassembled WGS sequence"/>
</dbReference>
<proteinExistence type="predicted"/>
<name>A0A7J6K1W0_TOXGO</name>
<comment type="caution">
    <text evidence="2">The sequence shown here is derived from an EMBL/GenBank/DDBJ whole genome shotgun (WGS) entry which is preliminary data.</text>
</comment>